<feature type="compositionally biased region" description="Low complexity" evidence="8">
    <location>
        <begin position="3189"/>
        <end position="3202"/>
    </location>
</feature>
<evidence type="ECO:0000259" key="10">
    <source>
        <dbReference type="PROSITE" id="PS51145"/>
    </source>
</evidence>
<evidence type="ECO:0000259" key="9">
    <source>
        <dbReference type="PROSITE" id="PS50017"/>
    </source>
</evidence>
<evidence type="ECO:0000256" key="3">
    <source>
        <dbReference type="ARBA" id="ARBA00022490"/>
    </source>
</evidence>
<feature type="region of interest" description="Disordered" evidence="8">
    <location>
        <begin position="4485"/>
        <end position="4509"/>
    </location>
</feature>
<feature type="region of interest" description="Disordered" evidence="8">
    <location>
        <begin position="3814"/>
        <end position="3838"/>
    </location>
</feature>
<feature type="region of interest" description="Disordered" evidence="8">
    <location>
        <begin position="3597"/>
        <end position="3629"/>
    </location>
</feature>
<evidence type="ECO:0000256" key="5">
    <source>
        <dbReference type="ARBA" id="ARBA00022737"/>
    </source>
</evidence>
<feature type="compositionally biased region" description="Polar residues" evidence="8">
    <location>
        <begin position="3566"/>
        <end position="3580"/>
    </location>
</feature>
<feature type="region of interest" description="Disordered" evidence="8">
    <location>
        <begin position="4240"/>
        <end position="4261"/>
    </location>
</feature>
<comment type="subcellular location">
    <subcellularLocation>
        <location evidence="2">Cytoplasm</location>
    </subcellularLocation>
    <subcellularLocation>
        <location evidence="1">Membrane</location>
    </subcellularLocation>
</comment>
<dbReference type="FunFam" id="1.10.533.10:FF:000002">
    <property type="entry name" value="Ankyrin-3 isoform 2"/>
    <property type="match status" value="1"/>
</dbReference>
<keyword evidence="12" id="KW-1185">Reference proteome</keyword>
<dbReference type="InParanoid" id="A0A3B3I890"/>
<feature type="compositionally biased region" description="Polar residues" evidence="8">
    <location>
        <begin position="3332"/>
        <end position="3343"/>
    </location>
</feature>
<keyword evidence="6" id="KW-0040">ANK repeat</keyword>
<evidence type="ECO:0000256" key="4">
    <source>
        <dbReference type="ARBA" id="ARBA00022553"/>
    </source>
</evidence>
<feature type="compositionally biased region" description="Basic and acidic residues" evidence="8">
    <location>
        <begin position="4500"/>
        <end position="4509"/>
    </location>
</feature>
<dbReference type="SUPFAM" id="SSF47986">
    <property type="entry name" value="DEATH domain"/>
    <property type="match status" value="1"/>
</dbReference>
<evidence type="ECO:0000256" key="2">
    <source>
        <dbReference type="ARBA" id="ARBA00004496"/>
    </source>
</evidence>
<accession>A0A3B3I890</accession>
<protein>
    <recommendedName>
        <fullName evidence="13">Ankyrin-2</fullName>
    </recommendedName>
</protein>
<dbReference type="PANTHER" id="PTHR24123">
    <property type="entry name" value="ANKYRIN REPEAT-CONTAINING"/>
    <property type="match status" value="1"/>
</dbReference>
<organism evidence="11 12">
    <name type="scientific">Oryzias latipes</name>
    <name type="common">Japanese rice fish</name>
    <name type="synonym">Japanese killifish</name>
    <dbReference type="NCBI Taxonomy" id="8090"/>
    <lineage>
        <taxon>Eukaryota</taxon>
        <taxon>Metazoa</taxon>
        <taxon>Chordata</taxon>
        <taxon>Craniata</taxon>
        <taxon>Vertebrata</taxon>
        <taxon>Euteleostomi</taxon>
        <taxon>Actinopterygii</taxon>
        <taxon>Neopterygii</taxon>
        <taxon>Teleostei</taxon>
        <taxon>Neoteleostei</taxon>
        <taxon>Acanthomorphata</taxon>
        <taxon>Ovalentaria</taxon>
        <taxon>Atherinomorphae</taxon>
        <taxon>Beloniformes</taxon>
        <taxon>Adrianichthyidae</taxon>
        <taxon>Oryziinae</taxon>
        <taxon>Oryzias</taxon>
    </lineage>
</organism>
<feature type="region of interest" description="Disordered" evidence="8">
    <location>
        <begin position="3312"/>
        <end position="3343"/>
    </location>
</feature>
<reference evidence="11" key="2">
    <citation type="submission" date="2025-08" db="UniProtKB">
        <authorList>
            <consortium name="Ensembl"/>
        </authorList>
    </citation>
    <scope>IDENTIFICATION</scope>
    <source>
        <strain evidence="11">Hd-rR</strain>
    </source>
</reference>
<dbReference type="InterPro" id="IPR011029">
    <property type="entry name" value="DEATH-like_dom_sf"/>
</dbReference>
<feature type="domain" description="ZU5" evidence="10">
    <location>
        <begin position="35"/>
        <end position="183"/>
    </location>
</feature>
<dbReference type="InterPro" id="IPR051165">
    <property type="entry name" value="Multifunctional_ANK_Repeat"/>
</dbReference>
<feature type="domain" description="Death" evidence="9">
    <location>
        <begin position="3699"/>
        <end position="3783"/>
    </location>
</feature>
<dbReference type="Pfam" id="PF17809">
    <property type="entry name" value="UPA_2"/>
    <property type="match status" value="1"/>
</dbReference>
<keyword evidence="3" id="KW-0963">Cytoplasm</keyword>
<dbReference type="GO" id="GO:0005737">
    <property type="term" value="C:cytoplasm"/>
    <property type="evidence" value="ECO:0007669"/>
    <property type="project" value="UniProtKB-SubCell"/>
</dbReference>
<proteinExistence type="predicted"/>
<dbReference type="STRING" id="8090.ENSORLP00000040037"/>
<dbReference type="SMART" id="SM00005">
    <property type="entry name" value="DEATH"/>
    <property type="match status" value="1"/>
</dbReference>
<dbReference type="Gene3D" id="2.60.220.30">
    <property type="match status" value="2"/>
</dbReference>
<dbReference type="Proteomes" id="UP000001038">
    <property type="component" value="Chromosome 1"/>
</dbReference>
<dbReference type="InterPro" id="IPR000488">
    <property type="entry name" value="Death_dom"/>
</dbReference>
<evidence type="ECO:0008006" key="13">
    <source>
        <dbReference type="Google" id="ProtNLM"/>
    </source>
</evidence>
<evidence type="ECO:0000256" key="7">
    <source>
        <dbReference type="ARBA" id="ARBA00023136"/>
    </source>
</evidence>
<dbReference type="FunFam" id="2.60.40.2660:FF:000001">
    <property type="entry name" value="Ankyrin-3 isoform 2"/>
    <property type="match status" value="1"/>
</dbReference>
<dbReference type="Gene3D" id="2.60.40.2660">
    <property type="match status" value="1"/>
</dbReference>
<reference evidence="11 12" key="1">
    <citation type="journal article" date="2007" name="Nature">
        <title>The medaka draft genome and insights into vertebrate genome evolution.</title>
        <authorList>
            <person name="Kasahara M."/>
            <person name="Naruse K."/>
            <person name="Sasaki S."/>
            <person name="Nakatani Y."/>
            <person name="Qu W."/>
            <person name="Ahsan B."/>
            <person name="Yamada T."/>
            <person name="Nagayasu Y."/>
            <person name="Doi K."/>
            <person name="Kasai Y."/>
            <person name="Jindo T."/>
            <person name="Kobayashi D."/>
            <person name="Shimada A."/>
            <person name="Toyoda A."/>
            <person name="Kuroki Y."/>
            <person name="Fujiyama A."/>
            <person name="Sasaki T."/>
            <person name="Shimizu A."/>
            <person name="Asakawa S."/>
            <person name="Shimizu N."/>
            <person name="Hashimoto S."/>
            <person name="Yang J."/>
            <person name="Lee Y."/>
            <person name="Matsushima K."/>
            <person name="Sugano S."/>
            <person name="Sakaizumi M."/>
            <person name="Narita T."/>
            <person name="Ohishi K."/>
            <person name="Haga S."/>
            <person name="Ohta F."/>
            <person name="Nomoto H."/>
            <person name="Nogata K."/>
            <person name="Morishita T."/>
            <person name="Endo T."/>
            <person name="Shin-I T."/>
            <person name="Takeda H."/>
            <person name="Morishita S."/>
            <person name="Kohara Y."/>
        </authorList>
    </citation>
    <scope>NUCLEOTIDE SEQUENCE [LARGE SCALE GENOMIC DNA]</scope>
    <source>
        <strain evidence="11 12">Hd-rR</strain>
    </source>
</reference>
<feature type="region of interest" description="Disordered" evidence="8">
    <location>
        <begin position="484"/>
        <end position="525"/>
    </location>
</feature>
<feature type="compositionally biased region" description="Acidic residues" evidence="8">
    <location>
        <begin position="339"/>
        <end position="348"/>
    </location>
</feature>
<feature type="compositionally biased region" description="Polar residues" evidence="8">
    <location>
        <begin position="3896"/>
        <end position="3906"/>
    </location>
</feature>
<evidence type="ECO:0000256" key="8">
    <source>
        <dbReference type="SAM" id="MobiDB-lite"/>
    </source>
</evidence>
<dbReference type="InterPro" id="IPR000906">
    <property type="entry name" value="ZU5_dom"/>
</dbReference>
<feature type="region of interest" description="Disordered" evidence="8">
    <location>
        <begin position="3881"/>
        <end position="3908"/>
    </location>
</feature>
<feature type="region of interest" description="Disordered" evidence="8">
    <location>
        <begin position="3461"/>
        <end position="3482"/>
    </location>
</feature>
<dbReference type="InterPro" id="IPR040745">
    <property type="entry name" value="Ankyrin_UPA"/>
</dbReference>
<feature type="compositionally biased region" description="Polar residues" evidence="8">
    <location>
        <begin position="3095"/>
        <end position="3104"/>
    </location>
</feature>
<dbReference type="Bgee" id="ENSORLG00000024792">
    <property type="expression patterns" value="Expressed in bone element and 9 other cell types or tissues"/>
</dbReference>
<evidence type="ECO:0000256" key="1">
    <source>
        <dbReference type="ARBA" id="ARBA00004370"/>
    </source>
</evidence>
<feature type="compositionally biased region" description="Polar residues" evidence="8">
    <location>
        <begin position="4488"/>
        <end position="4499"/>
    </location>
</feature>
<keyword evidence="5" id="KW-0677">Repeat</keyword>
<feature type="compositionally biased region" description="Polar residues" evidence="8">
    <location>
        <begin position="3030"/>
        <end position="3047"/>
    </location>
</feature>
<feature type="compositionally biased region" description="Basic and acidic residues" evidence="8">
    <location>
        <begin position="3819"/>
        <end position="3831"/>
    </location>
</feature>
<keyword evidence="4" id="KW-0597">Phosphoprotein</keyword>
<dbReference type="Pfam" id="PF00531">
    <property type="entry name" value="Death"/>
    <property type="match status" value="1"/>
</dbReference>
<dbReference type="GeneTree" id="ENSGT00940000155279"/>
<evidence type="ECO:0000256" key="6">
    <source>
        <dbReference type="ARBA" id="ARBA00023043"/>
    </source>
</evidence>
<feature type="region of interest" description="Disordered" evidence="8">
    <location>
        <begin position="334"/>
        <end position="379"/>
    </location>
</feature>
<dbReference type="CDD" id="cd08317">
    <property type="entry name" value="Death_ank"/>
    <property type="match status" value="1"/>
</dbReference>
<feature type="region of interest" description="Disordered" evidence="8">
    <location>
        <begin position="4642"/>
        <end position="4661"/>
    </location>
</feature>
<feature type="region of interest" description="Disordered" evidence="8">
    <location>
        <begin position="3082"/>
        <end position="3104"/>
    </location>
</feature>
<name>A0A3B3I890_ORYLA</name>
<feature type="compositionally biased region" description="Basic and acidic residues" evidence="8">
    <location>
        <begin position="3313"/>
        <end position="3330"/>
    </location>
</feature>
<dbReference type="PROSITE" id="PS51145">
    <property type="entry name" value="ZU5"/>
    <property type="match status" value="1"/>
</dbReference>
<evidence type="ECO:0000313" key="12">
    <source>
        <dbReference type="Proteomes" id="UP000001038"/>
    </source>
</evidence>
<keyword evidence="7" id="KW-0472">Membrane</keyword>
<dbReference type="Ensembl" id="ENSORLT00000035605.1">
    <property type="protein sequence ID" value="ENSORLP00000040037.1"/>
    <property type="gene ID" value="ENSORLG00000024792.1"/>
</dbReference>
<reference evidence="11" key="3">
    <citation type="submission" date="2025-09" db="UniProtKB">
        <authorList>
            <consortium name="Ensembl"/>
        </authorList>
    </citation>
    <scope>IDENTIFICATION</scope>
    <source>
        <strain evidence="11">Hd-rR</strain>
    </source>
</reference>
<feature type="compositionally biased region" description="Basic and acidic residues" evidence="8">
    <location>
        <begin position="3604"/>
        <end position="3618"/>
    </location>
</feature>
<sequence>MDEKLDSPEELKKKRICRIITRDFPQYFAVVSRIKQDSNLIGPEGGVLSSTLVPQVQAVFPEGALTKKIRVGLQAQPIDVEMVRKILGNKATFSAIVTLEPRRRKFHKPITMTIPIPKSVNSDGPSTVYSGETPTLRLLCSITGGTTPAQWEDITGSTPLTFVNQCVSFTTNVSARFWLIDCRQVQESVNFGSQLYREIICVPYMAKFVIFAKTLDPIEARLRCFCMTDDKMDKTLEQQENFAEVARSRDVEVLEGKPIYADCFGNLVPLTKSGQHHVFSFYAFKENRLALFVKIRDTAQDPCGRLSFTKEPRTYRSLNLNAICNLNITLPAYSKESDSDQDGDDESEKSEKKYDESESTETFSLRTNQPLDPATLASPDLLSDMSDIRTTAVFTAYEERVEETGLEEGSSPIVVELFKERQEKVGGIKKDGQIESRSVEQQDRAKKDVYSVFEAKAFEETKKLSQTDTGMDGMTAMVSNLNKETEDHHEQRLGGTYDSQEDLTKERGEHVSVKQDGKRHPPNIKKPIRKKLREFSRCSSSEGELERMSSEESLDDDAIIKKSGLSSTSSMEPPASPVVVEAPIGSIKDKVKALQNKVEEEKIQKHTQGEGYEVMHSNITKTPAEVMPELPSIPKSPKSQTERLEEIMSVKELMKAFQTGQDPSKCKSGLFEHKAEHFHYDKMSTSEPTHSKQLEEVEQSLAYDPISQLQTNEHTIFHEQNDQNKPNNADITEEMESLVKPSMEEKAPNGKKVTFAETTEYVDGGYGPQTEVADNCVLPEKESLSVKELMKMFQAERETMEITPQPLKLDALATHITATQSKETPLLEETLQEPKSHVEAQRPTTFSSTSDSILCDFRESEAPPESFVRYGSDISVFISDDNSLEKTVHFAETLPCDPVPVTPQRDEPEESSVSVKNLLKAFQNEQEGQQTKQSLRREEQMSTQTEKASIMHQEIGDRKSDHTDLINQSQMLNTDQSPSVSEPSFAQTMQNSERLITTIETELHLLKTKSESFEGSGEVQKTEQNTSMPFQTQLSGNKNMNLEAQTVTLQKEITCESQQGSVIPTFGVTIKVADKMQFDDRRISPERDKPDMPQSSLSRMQLEEPLMNIARSLSDDYQISPDRKNSEDFSSFIRAELEESPEYQLFKRRSTATDINYQLGTLGEETPIDDSDTNPELLYSSCFKDNTSSGSYKQEWLAKSSETIVQKTSRYSSEEKESSEELKPIYQMPNEMFSYHEATKEDYCVPADKENTFQASEKDKAAEHKSREQRTEMAIKEQSLLEICKGTKMFGQKSTAGKDIKGSLLNEELGQCLQVSPIKSQQSQKNIYRDNFQETITTQETDEEIATKISPKEEKTKMHGAALEKTLPKQGDILGSFDQMIHTKVCTSSSAFDENKKSPEVQEQTQTIAVKMGPTVPFEPPFEEDIEKITELSTNEKTMSGMLSLLKSDLDECFSENTMTRQCQLEDDLVDERHIEVKLPSKHLQDNVLKEVHENWQSSKSQFEKPPTEPQSETTFKQVCLEGDAYHQSSTNRKNISGILSLTDPSEDKVVNELLEKVEVSIKEKAQSTVSDTLFQQVLVEREVYYKPSTTEKTMSAVLSQERPVVRQTLSEQDLIHESYKETKLTTNDLDDKEGGDASDYAETNEVGVAQVAQRSVSETLFQENVIERHDQSEHIKGEKNMSGGLSHLSSDLDEYLKERPVVRQTLSEQDLIHESYKETKLTTNDLDDKEGGHASDYAETDEICVVQVAQRSVSETLFQENINKRQEQSEHIKGEKNMSGVLSHLSSDLDEYLKERPVVRQKLSEQDLIHESYKETQLTTNDLDDKEGGDASDYAETGEVGVAQVAQRSVSETLFQENVIERHDQSEHIKGEKNMSGVLSHLSSDLDEYLKERPVLRQTLSEQDLIHESYKETKLTTNDLEDKEVGDASGYAETDEVCVAQVVQRSVSETLFQENIIERHDQSEHIKGEKNMSGVFSHLSSDLDEYLKERPVVRQTLSEQDLIHESYKETKLTTNDLDDKEGGDASDYAETGEVGVAQVAQRSVSETLFQENVIERHDQSEHIKGEKNMSGVLSHLSSDLDEYLKERPVVRQTLSEQDLIHESYKETKLTTNDLEDKEGGDASVYPETDEVGVAQVVQRSVSETLFQENIIERHDQSEHIKGENNMSGVLSHLSSDLDEYLKERPVVRQTLSEQDLIHKSYKETKLTTNDLDDKEGGDASDYAETDEVGVAQVAQRSVSETLFQENVIERHDQSEHIKGEKNMSGVLSHLSSDLDEYLKERPVVRQTLSEQDLIHESYKETKLTTNDLDHKEGGHASDYAETDEVCVVQVAQRAVSETLFQENVIKRQEQSEHIKGEKNMSGVLSHLSSDLDEYLKERPVVRQKLSEQDLIHESYKETKLTTNNLEDKEGGDASVYPETDEVGVAQVAQRSVSETLFQENVIERHDQSEHIKGEKNMSGVLSHLSSDLDEYFKERPVVRQTLSEQDLIHESYKETKLTTNNLDDKEGGDASDYAETDEVGVAQVAQRSVSETPFLEVVIERHDQSEQIKGEKNMSGMFSHMSSDLDEYLKERPVVRQTVSEEDVKQEIYKETKLVTVSLDDKKGQDSSECLQTNKTVIEGEAQRSAFETLFQQVTEKHVQCEQITTENMQSHLTGDLDRYLKERPIIKKNITESNVGEEICTKTILAVDNVEDKVAEVTCETLEPDEVAVDELSQSSISDIPFDQIVIEGTLHHQQSEKDMTGILSLLSTDLDVNLKEKPLNLERCADESLIHNECQETFLKCDNIETQMEKELNEDPDTDVVEVEELVAGLVADNVLQQVSAKTQAQDECSPIEKNMSNLVSLLSKPDKPETKASHPFEDLVHETFKETTQPEDCKIEQDMVSSKPYRSDSGDLNKTMFKEIERQTYVDEDDGCNIESCETWEVDTSFRKAALYTHSTEETVNNSKSNATLYDDEVDVNVDGFHSVHKTQEPSSYVALQRPAGLENLTCMPFDEPDKDLFNQDSLESSPVLEDQSSKKSPDSIEPSPTKDSPCQDSLESSPTLTKDAQIHEPFKTAVYEDYASQLKACFPYETYVYTDTCEDEKENSPRIPLTDSTDGTSYGNMCSIESLESRQKSLSADDGEDEITSKQFTPEEKMFKMAVKIKMFEEMEQESKVKTEIHEDSISASYGDAYKDDDRDLRSDSIAYSSSQAIQQSSSETSETHPQHEKMDNLCFKAETVDQLQQRTTQSADILLYSTTPFKEKTDGDKEDAPTLLVKKGSEILKDKTTPMIYTVTEKHLSGFVANESPMMTQGSGFVSESQTTVCTTEVEEVKEQKDPGQKTPEKYPDQATNSERSPNPFQFQEGKLFEMTRGGAIDMTRRTFDDRGEGFGFFHFGEHQMEENVPEEFVEDFTKSSQRTDSKPGAKSILTDFQLVSPSAARSLTTTHIEAGDMEGLGLGYLDTTVADLQSDTTAATQLDAEKPFLESSSSDDDDLDDEEDQCSVIEMTFSAAHFDTLGNDQDSPQPIIPGSSISESMKVKDLQVSVLEAVNRKAERKLKSDRKTRSEGGDIKKQFYRKGPSYSDCSQSTGMSEFSPSKVTPLMQENLEACSPLQKALPHLDTTDKSVRSSFETDNRSSSSHKSSDSVVFTYDTQASHGSDSDSNQLPVKHPSCGAEDVFESRATWDDTVETQMQRIVDDQTPEHTPVYWQDNADRKEETLTIIADLLGFSWTELAKELEFSEDDIQLVRTQNPSSLQEQSHALLQRWVEREGKHATEECLIRRLTKINRMDIVHLIETQMNKSVQEQTSRTYAEIEKTLDHSEVSVALSSVQQDTDSPRIVRRIESDGRPPPAVSEEDLSVASLLDIPSWAEPTGHIHSESMHGDLLEDVEITHELSPNLWNPEDDASKEHASYNTSDEQVSTRPIIKEASMRSKARQISEPQVNLQQDCSNVEGHFIKCPQGGPPHKSGCSQTMPWKLDVCRDDQSQSHDSSISIRDFSDSLSESEKVEIDFSELSDRFSCTPHLRRGAAARRIVKKISKLSPSCLKPQDREPDMLLTEGDTHVQNSRLSQRSADEVEAQFHKELKDHNIPHASGVEMGLKAVKMGKEEKPKAQLKNDGNRERIPFIDDDDDTQQTIPMNVPAQYSLINPKQLEPTKTILPNRHAYSSPFCMDCDSAYAKYRCGHNSGIECIKSISTLPEYNPLPPVSFTSEELWGSSLPVCEKRFFTANEWPLNSKMSRQLSPESVMLAGDCRATTTDSPQTMEDNDTTMSDQWSSTKFPQNNELHICETKNLFSQKYLNAAVPDTNIKRERRDLSPLSLEFKNDEILSEGVTSDRTTTSPDLVGSIGGLERECRPFSPESQSSQCSFSFLELLYSESSRAQLRRQYCNYFLQYSGEDSAYPPPICDSFLLNEVMLPYNTSKKELKDSDYGISQFEQYVIPNENLLPDFSDSYSKCQDHVCMESCINTRSSINSFSCAKNTNTSESLKHHVNTNRLLTDDSTKTNVYSDESSSGNEKKGEFHFKPDLEPTTSYLRYWYSKLEPCSSKVTFSEVPGADLEITEKSDLRDKETSVETINESVKRNLYSGMKSQQKTTETHPTAHDLPKETMVFTLVERRKYSLEFPYEIDSKSDNNIVPIDKSSTVTTYTQSEVGKTTIQQSEANQHSNSSNDDTQCSEKTVHSSLLLSVNRPLTYAQVVKGFVNEKKDKSIQYLPPLEGNEDLETEKKHYISFTHSAFSESQTQCKVSYLESWLTDIRPESPDSQSECRPLSPDSPVPEFTCTHVDYTREKSEQKSFTPQSTLSDWEGTDLCLESLFDQIRPESPQSVLSNLELDQIFSSRALSPESVASSLDFSHLQEWLEDFRASSPESAASVEKHTLTTDVSVAPILDLHCNYYLQYSENRTLSPSLSSSNEADLDFSLHNLFDENRADSPNSHSSDLDSKHLEITLPSTSSQTLTSRPLTYAEVVKRAAGKKGAESVLSSRSLELKEDSEPFEPSQTQHSWCYLENWLTDIRTESPDSQNECRPLSPDSPVPRFTCTHVDYTREKSEQRSFTPQSTLSDWEGTDLCLESLFDQIRPESPQSVLSNLELDQIFSSRGLSPESVASSLDFSHLQEWLEDFRASSPESAASVEKHTLTTDVSVAPSLDLHCNYYLQYSENKTLSPSLSLSNEADLDFSLHNLFDENRADSPNSHSSDLDSKHLEITLPSTSSQTLTSRPLTYAEVVKRAAGKKGAESVLSSRSYELKEDSEPFEPSQTQHSWCYLENWLTDIRTESPDSQNECRPLSPDSPVPEFTCTHVDYTREKSEQRSFTPQSTLSDWEGTDLCLESLFDQIRPESPQSVLSNLELDQIFSSRALSPESVASSLDFSHLQEWLENFRASPPESAASVEKHTLTTDVSVAPILDLHCNYYLQYLENRPWSPSLSLSNEADLDFSLHNLFDENRADSPNSHSSDLDSKHLEITLPSTSSQTLTSRPLTYAEVVKRAAGKKGAESVLSSRSLELKEDSEPFEPSQTQHSWCYLENWLTDIRTESPDSQNECRPLSPDSPVPEFTCTHVDYTREKSEQKSFTPQSTLSDWEGTDLCLESLFDQIRPESPQSVLSNLELDQIFSSRALSPESVASSLDFSHLQEWLGDFRASSPESAASVEKHTLTTDVSVAPILDLHCNYYLQYLENRPWSPSLSLSNEADLDFSLHNLFDENRADSPNSHSSDLDSKHLEITLPTTSSQTLTSRPLTYAEVVKRAAGKKGAESVLSSRSLELKEDSEPFEPSQTQHSWCYLENWLTDIRTESPDSQNECRPLSPDSPVPEFTCTHVDYTREKSEQRSFTPQSTLSDWEGTDLCLESLFDQIRPESPQSVLSNLELDQIFSSRALSPESVASSLDFSHLQEWLGDFRASSPESAASVEKHTLTTDVSVAPILDLHCNYYLQYLENRPLSLSLSLSNEADLDFSLHNLFDENRADSPNSHSSDLDSKHLEINLPTISSQTLTSRPLTYAEVVKRAAGIKGAESFLSSRSLDLKEVSEPSVLSQTGESLSYLENLLTDIRTESPDSQSECRPLSPDSPVPEFTCTHVDYTREKSEQRSFTPQSTLSDWEGTDLCLESLFDQIRPESPQSVLSNLELDQIFSSRALSPESVASSLDFSHLQEWLEDFRAPSPESAASVEKHTLTTDVSVAPFLDLHCNYYLQYSENRPLSPSLSFSNTDDLDFSFDNQFDEIRTDSLKAVVFYSIPKHSDKKVREPSLMYVTSEKGPAVNNQDKSASKDKLVSLPSLSFTFCSQSYFLLQQSHNKCKPMFMSHLSDPVYTGKCQCCCSQLPKFFQC</sequence>
<dbReference type="GO" id="GO:0007165">
    <property type="term" value="P:signal transduction"/>
    <property type="evidence" value="ECO:0007669"/>
    <property type="project" value="InterPro"/>
</dbReference>
<dbReference type="GO" id="GO:0016020">
    <property type="term" value="C:membrane"/>
    <property type="evidence" value="ECO:0007669"/>
    <property type="project" value="UniProtKB-SubCell"/>
</dbReference>
<feature type="region of interest" description="Disordered" evidence="8">
    <location>
        <begin position="3557"/>
        <end position="3580"/>
    </location>
</feature>
<dbReference type="PROSITE" id="PS50017">
    <property type="entry name" value="DEATH_DOMAIN"/>
    <property type="match status" value="1"/>
</dbReference>
<feature type="compositionally biased region" description="Acidic residues" evidence="8">
    <location>
        <begin position="3472"/>
        <end position="3482"/>
    </location>
</feature>
<feature type="region of interest" description="Disordered" evidence="8">
    <location>
        <begin position="3189"/>
        <end position="3210"/>
    </location>
</feature>
<feature type="region of interest" description="Disordered" evidence="8">
    <location>
        <begin position="2995"/>
        <end position="3048"/>
    </location>
</feature>
<dbReference type="Gene3D" id="1.10.533.10">
    <property type="entry name" value="Death Domain, Fas"/>
    <property type="match status" value="1"/>
</dbReference>
<dbReference type="FunFam" id="2.60.220.30:FF:000001">
    <property type="entry name" value="Ankyrin-3 isoform 2"/>
    <property type="match status" value="1"/>
</dbReference>
<feature type="compositionally biased region" description="Basic and acidic residues" evidence="8">
    <location>
        <begin position="502"/>
        <end position="519"/>
    </location>
</feature>
<evidence type="ECO:0000313" key="11">
    <source>
        <dbReference type="Ensembl" id="ENSORLP00000040037.1"/>
    </source>
</evidence>
<dbReference type="PANTHER" id="PTHR24123:SF49">
    <property type="entry name" value="ANKYRIN-2-LIKE ISOFORM X1"/>
    <property type="match status" value="1"/>
</dbReference>